<keyword evidence="2" id="KW-0645">Protease</keyword>
<proteinExistence type="inferred from homology"/>
<name>A0AAP0BUC5_9ASPA</name>
<dbReference type="EC" id="3.4.16.-" evidence="2"/>
<dbReference type="Gene3D" id="3.40.50.12670">
    <property type="match status" value="1"/>
</dbReference>
<keyword evidence="2" id="KW-0378">Hydrolase</keyword>
<feature type="signal peptide" evidence="2">
    <location>
        <begin position="1"/>
        <end position="29"/>
    </location>
</feature>
<gene>
    <name evidence="3" type="primary">SCPL18</name>
    <name evidence="3" type="ORF">KSP39_PZI004968</name>
</gene>
<dbReference type="PANTHER" id="PTHR11802:SF461">
    <property type="entry name" value="OS02G0687900 PROTEIN"/>
    <property type="match status" value="1"/>
</dbReference>
<dbReference type="InterPro" id="IPR018202">
    <property type="entry name" value="Ser_caboxypep_ser_AS"/>
</dbReference>
<dbReference type="GO" id="GO:0019748">
    <property type="term" value="P:secondary metabolic process"/>
    <property type="evidence" value="ECO:0007669"/>
    <property type="project" value="TreeGrafter"/>
</dbReference>
<protein>
    <recommendedName>
        <fullName evidence="2">Carboxypeptidase</fullName>
        <ecNumber evidence="2">3.4.16.-</ecNumber>
    </recommendedName>
</protein>
<keyword evidence="4" id="KW-1185">Reference proteome</keyword>
<evidence type="ECO:0000256" key="2">
    <source>
        <dbReference type="RuleBase" id="RU361156"/>
    </source>
</evidence>
<dbReference type="Proteomes" id="UP001418222">
    <property type="component" value="Unassembled WGS sequence"/>
</dbReference>
<feature type="chain" id="PRO_5042672864" description="Carboxypeptidase" evidence="2">
    <location>
        <begin position="30"/>
        <end position="470"/>
    </location>
</feature>
<dbReference type="FunFam" id="3.40.50.1820:FF:000072">
    <property type="entry name" value="Serine carboxypeptidase-like 19"/>
    <property type="match status" value="1"/>
</dbReference>
<dbReference type="FunFam" id="3.40.50.12670:FF:000002">
    <property type="entry name" value="Carboxypeptidase"/>
    <property type="match status" value="1"/>
</dbReference>
<reference evidence="3 4" key="1">
    <citation type="journal article" date="2022" name="Nat. Plants">
        <title>Genomes of leafy and leafless Platanthera orchids illuminate the evolution of mycoheterotrophy.</title>
        <authorList>
            <person name="Li M.H."/>
            <person name="Liu K.W."/>
            <person name="Li Z."/>
            <person name="Lu H.C."/>
            <person name="Ye Q.L."/>
            <person name="Zhang D."/>
            <person name="Wang J.Y."/>
            <person name="Li Y.F."/>
            <person name="Zhong Z.M."/>
            <person name="Liu X."/>
            <person name="Yu X."/>
            <person name="Liu D.K."/>
            <person name="Tu X.D."/>
            <person name="Liu B."/>
            <person name="Hao Y."/>
            <person name="Liao X.Y."/>
            <person name="Jiang Y.T."/>
            <person name="Sun W.H."/>
            <person name="Chen J."/>
            <person name="Chen Y.Q."/>
            <person name="Ai Y."/>
            <person name="Zhai J.W."/>
            <person name="Wu S.S."/>
            <person name="Zhou Z."/>
            <person name="Hsiao Y.Y."/>
            <person name="Wu W.L."/>
            <person name="Chen Y.Y."/>
            <person name="Lin Y.F."/>
            <person name="Hsu J.L."/>
            <person name="Li C.Y."/>
            <person name="Wang Z.W."/>
            <person name="Zhao X."/>
            <person name="Zhong W.Y."/>
            <person name="Ma X.K."/>
            <person name="Ma L."/>
            <person name="Huang J."/>
            <person name="Chen G.Z."/>
            <person name="Huang M.Z."/>
            <person name="Huang L."/>
            <person name="Peng D.H."/>
            <person name="Luo Y.B."/>
            <person name="Zou S.Q."/>
            <person name="Chen S.P."/>
            <person name="Lan S."/>
            <person name="Tsai W.C."/>
            <person name="Van de Peer Y."/>
            <person name="Liu Z.J."/>
        </authorList>
    </citation>
    <scope>NUCLEOTIDE SEQUENCE [LARGE SCALE GENOMIC DNA]</scope>
    <source>
        <strain evidence="3">Lor287</strain>
    </source>
</reference>
<dbReference type="Gene3D" id="3.40.50.1820">
    <property type="entry name" value="alpha/beta hydrolase"/>
    <property type="match status" value="1"/>
</dbReference>
<dbReference type="SUPFAM" id="SSF53474">
    <property type="entry name" value="alpha/beta-Hydrolases"/>
    <property type="match status" value="1"/>
</dbReference>
<evidence type="ECO:0000313" key="4">
    <source>
        <dbReference type="Proteomes" id="UP001418222"/>
    </source>
</evidence>
<dbReference type="GO" id="GO:0016747">
    <property type="term" value="F:acyltransferase activity, transferring groups other than amino-acyl groups"/>
    <property type="evidence" value="ECO:0007669"/>
    <property type="project" value="TreeGrafter"/>
</dbReference>
<organism evidence="3 4">
    <name type="scientific">Platanthera zijinensis</name>
    <dbReference type="NCBI Taxonomy" id="2320716"/>
    <lineage>
        <taxon>Eukaryota</taxon>
        <taxon>Viridiplantae</taxon>
        <taxon>Streptophyta</taxon>
        <taxon>Embryophyta</taxon>
        <taxon>Tracheophyta</taxon>
        <taxon>Spermatophyta</taxon>
        <taxon>Magnoliopsida</taxon>
        <taxon>Liliopsida</taxon>
        <taxon>Asparagales</taxon>
        <taxon>Orchidaceae</taxon>
        <taxon>Orchidoideae</taxon>
        <taxon>Orchideae</taxon>
        <taxon>Orchidinae</taxon>
        <taxon>Platanthera</taxon>
    </lineage>
</organism>
<keyword evidence="2" id="KW-0732">Signal</keyword>
<comment type="caution">
    <text evidence="3">The sequence shown here is derived from an EMBL/GenBank/DDBJ whole genome shotgun (WGS) entry which is preliminary data.</text>
</comment>
<dbReference type="InterPro" id="IPR029058">
    <property type="entry name" value="AB_hydrolase_fold"/>
</dbReference>
<dbReference type="GO" id="GO:0004185">
    <property type="term" value="F:serine-type carboxypeptidase activity"/>
    <property type="evidence" value="ECO:0007669"/>
    <property type="project" value="UniProtKB-UniRule"/>
</dbReference>
<sequence>MATAALSHLPQLLLFLALFSDLWPCFLSAVNITHLPGFAGALPFRLETGYVNMDADSGAELFYYFVESERNPSEDPLLLWLTGGPGCSGFNALALAMGPLKFYTDDFDGGLPTLVSNPHAWTKIASMIFLDWPFGTGFSYSRTDKDYFTDDWHAKQLIYEFLKKWLLDHPFFLSNPFYMGGESYGGKMATLVSHEIVQGNDEGQQPLVNIKGYLIGNAITGEKVDKNTQASHAYGLGLISEEVYKLLENSCFEEDFENPENALCAVHLKVFNDHLSDINIFGILDPKCDDEPPTLEETFGSPRSLEDKYGESLCKPLIHDANCISGELLSNYWLNNRLVRQALHIKEGSVGRWHRCDFNVNAHHYKRNIPSSLPHHRNLTSRGYRALVYNGDHDLKVPFVGTLKWIKSLGYSILDPWRAWYVDNQVAGFTTLFSNDITFVTVKGGNHITPGNRPAQCFGMFKRWISHEVL</sequence>
<keyword evidence="2 3" id="KW-0121">Carboxypeptidase</keyword>
<accession>A0AAP0BUC5</accession>
<dbReference type="PANTHER" id="PTHR11802">
    <property type="entry name" value="SERINE PROTEASE FAMILY S10 SERINE CARBOXYPEPTIDASE"/>
    <property type="match status" value="1"/>
</dbReference>
<dbReference type="PROSITE" id="PS00131">
    <property type="entry name" value="CARBOXYPEPT_SER_SER"/>
    <property type="match status" value="1"/>
</dbReference>
<dbReference type="Pfam" id="PF00450">
    <property type="entry name" value="Peptidase_S10"/>
    <property type="match status" value="1"/>
</dbReference>
<dbReference type="InterPro" id="IPR001563">
    <property type="entry name" value="Peptidase_S10"/>
</dbReference>
<evidence type="ECO:0000256" key="1">
    <source>
        <dbReference type="ARBA" id="ARBA00009431"/>
    </source>
</evidence>
<dbReference type="GO" id="GO:0006508">
    <property type="term" value="P:proteolysis"/>
    <property type="evidence" value="ECO:0007669"/>
    <property type="project" value="UniProtKB-KW"/>
</dbReference>
<dbReference type="PRINTS" id="PR00724">
    <property type="entry name" value="CRBOXYPTASEC"/>
</dbReference>
<evidence type="ECO:0000313" key="3">
    <source>
        <dbReference type="EMBL" id="KAK8949241.1"/>
    </source>
</evidence>
<dbReference type="AlphaFoldDB" id="A0AAP0BUC5"/>
<comment type="similarity">
    <text evidence="1 2">Belongs to the peptidase S10 family.</text>
</comment>
<dbReference type="EMBL" id="JBBWWQ010000004">
    <property type="protein sequence ID" value="KAK8949241.1"/>
    <property type="molecule type" value="Genomic_DNA"/>
</dbReference>